<gene>
    <name evidence="2" type="ORF">AXF42_Ash015414</name>
</gene>
<evidence type="ECO:0000256" key="1">
    <source>
        <dbReference type="SAM" id="MobiDB-lite"/>
    </source>
</evidence>
<reference evidence="2 3" key="1">
    <citation type="journal article" date="2017" name="Nature">
        <title>The Apostasia genome and the evolution of orchids.</title>
        <authorList>
            <person name="Zhang G.Q."/>
            <person name="Liu K.W."/>
            <person name="Li Z."/>
            <person name="Lohaus R."/>
            <person name="Hsiao Y.Y."/>
            <person name="Niu S.C."/>
            <person name="Wang J.Y."/>
            <person name="Lin Y.C."/>
            <person name="Xu Q."/>
            <person name="Chen L.J."/>
            <person name="Yoshida K."/>
            <person name="Fujiwara S."/>
            <person name="Wang Z.W."/>
            <person name="Zhang Y.Q."/>
            <person name="Mitsuda N."/>
            <person name="Wang M."/>
            <person name="Liu G.H."/>
            <person name="Pecoraro L."/>
            <person name="Huang H.X."/>
            <person name="Xiao X.J."/>
            <person name="Lin M."/>
            <person name="Wu X.Y."/>
            <person name="Wu W.L."/>
            <person name="Chen Y.Y."/>
            <person name="Chang S.B."/>
            <person name="Sakamoto S."/>
            <person name="Ohme-Takagi M."/>
            <person name="Yagi M."/>
            <person name="Zeng S.J."/>
            <person name="Shen C.Y."/>
            <person name="Yeh C.M."/>
            <person name="Luo Y.B."/>
            <person name="Tsai W.C."/>
            <person name="Van de Peer Y."/>
            <person name="Liu Z.J."/>
        </authorList>
    </citation>
    <scope>NUCLEOTIDE SEQUENCE [LARGE SCALE GENOMIC DNA]</scope>
    <source>
        <strain evidence="3">cv. Shenzhen</strain>
        <tissue evidence="2">Stem</tissue>
    </source>
</reference>
<feature type="region of interest" description="Disordered" evidence="1">
    <location>
        <begin position="68"/>
        <end position="117"/>
    </location>
</feature>
<protein>
    <submittedName>
        <fullName evidence="2">Uncharacterized protein</fullName>
    </submittedName>
</protein>
<dbReference type="Proteomes" id="UP000236161">
    <property type="component" value="Unassembled WGS sequence"/>
</dbReference>
<dbReference type="AlphaFoldDB" id="A0A2H9ZS55"/>
<sequence>MNIINVIILLPMNYSFADMPRGRGGRASSSRGHDTMGYCDTSISEDTDIPFSVAASSSYATMNLYDDHDEHRADGDDEEVGDDIVLKDAHPRRGRGVNRGAEISKSPSERPMITLIG</sequence>
<evidence type="ECO:0000313" key="3">
    <source>
        <dbReference type="Proteomes" id="UP000236161"/>
    </source>
</evidence>
<organism evidence="2 3">
    <name type="scientific">Apostasia shenzhenica</name>
    <dbReference type="NCBI Taxonomy" id="1088818"/>
    <lineage>
        <taxon>Eukaryota</taxon>
        <taxon>Viridiplantae</taxon>
        <taxon>Streptophyta</taxon>
        <taxon>Embryophyta</taxon>
        <taxon>Tracheophyta</taxon>
        <taxon>Spermatophyta</taxon>
        <taxon>Magnoliopsida</taxon>
        <taxon>Liliopsida</taxon>
        <taxon>Asparagales</taxon>
        <taxon>Orchidaceae</taxon>
        <taxon>Apostasioideae</taxon>
        <taxon>Apostasia</taxon>
    </lineage>
</organism>
<accession>A0A2H9ZS55</accession>
<name>A0A2H9ZS55_9ASPA</name>
<evidence type="ECO:0000313" key="2">
    <source>
        <dbReference type="EMBL" id="PKA46123.1"/>
    </source>
</evidence>
<dbReference type="EMBL" id="KZ454427">
    <property type="protein sequence ID" value="PKA46123.1"/>
    <property type="molecule type" value="Genomic_DNA"/>
</dbReference>
<proteinExistence type="predicted"/>
<keyword evidence="3" id="KW-1185">Reference proteome</keyword>